<feature type="compositionally biased region" description="Low complexity" evidence="1">
    <location>
        <begin position="373"/>
        <end position="384"/>
    </location>
</feature>
<feature type="region of interest" description="Disordered" evidence="1">
    <location>
        <begin position="328"/>
        <end position="384"/>
    </location>
</feature>
<evidence type="ECO:0000313" key="3">
    <source>
        <dbReference type="WBParaSite" id="maker-unitig_25727-snap-gene-0.1-mRNA-1"/>
    </source>
</evidence>
<evidence type="ECO:0000256" key="1">
    <source>
        <dbReference type="SAM" id="MobiDB-lite"/>
    </source>
</evidence>
<dbReference type="AlphaFoldDB" id="A0A1I8FA29"/>
<organism evidence="2 3">
    <name type="scientific">Macrostomum lignano</name>
    <dbReference type="NCBI Taxonomy" id="282301"/>
    <lineage>
        <taxon>Eukaryota</taxon>
        <taxon>Metazoa</taxon>
        <taxon>Spiralia</taxon>
        <taxon>Lophotrochozoa</taxon>
        <taxon>Platyhelminthes</taxon>
        <taxon>Rhabditophora</taxon>
        <taxon>Macrostomorpha</taxon>
        <taxon>Macrostomida</taxon>
        <taxon>Macrostomidae</taxon>
        <taxon>Macrostomum</taxon>
    </lineage>
</organism>
<reference evidence="3" key="1">
    <citation type="submission" date="2016-11" db="UniProtKB">
        <authorList>
            <consortium name="WormBaseParasite"/>
        </authorList>
    </citation>
    <scope>IDENTIFICATION</scope>
</reference>
<dbReference type="Proteomes" id="UP000095280">
    <property type="component" value="Unplaced"/>
</dbReference>
<accession>A0A1I8FA29</accession>
<feature type="region of interest" description="Disordered" evidence="1">
    <location>
        <begin position="72"/>
        <end position="95"/>
    </location>
</feature>
<protein>
    <submittedName>
        <fullName evidence="3">SH2 domain-containing protein</fullName>
    </submittedName>
</protein>
<proteinExistence type="predicted"/>
<evidence type="ECO:0000313" key="2">
    <source>
        <dbReference type="Proteomes" id="UP000095280"/>
    </source>
</evidence>
<keyword evidence="2" id="KW-1185">Reference proteome</keyword>
<name>A0A1I8FA29_9PLAT</name>
<dbReference type="WBParaSite" id="maker-unitig_25727-snap-gene-0.1-mRNA-1">
    <property type="protein sequence ID" value="maker-unitig_25727-snap-gene-0.1-mRNA-1"/>
    <property type="gene ID" value="maker-unitig_25727-snap-gene-0.1"/>
</dbReference>
<sequence>VYRAMIERALDNPIAPQSWGLPEVIAPADVPVTAASWASRHSGHGSLHVSPVRSSRDISLLEPRVAPPRRECHQRRRLHGDAPGPRHWRNARSLEDHLRPEAATVQRLQRASASARFGQSMVEVAQRRLTASGCVSTSVARDCGTERPAAPRRADLACTEREQVAAGAQDATTQNFIAMRLELEDQFAPIYIKAERARCRRRQNDDQVKGLHNFAMPVDVTWKATNPHGLAPAGDHAALAQTCGARSVVRGYAGVPPAHCSPGRCVKRIPPVCSDSLRLAVSGSIQAFLQRADPSLALHGPEDTRLRPRGLPGATTAVLTFGTERAQSAVTQASHPGCGQQRPGKTTSQDNKNRQIERQLASDATPRRRCKGGEAAAAGGGKSAARAPYWKQMTIIHGKGYSEEGAQGSIRGPSCTPTLVAEHVPPSCKALETLGIERPSDAREVRPLKLSTALHPLRRARKFPQELVAALPPPVGRTPLCSKECFRLMAAKGVPALNDSAGYYLGLAGPAGGPAATCPPSRTSCVAVVKTTGIVENQLSTLRTCATSRSTMWRAEVRAQKSELHLFSKA</sequence>